<dbReference type="EMBL" id="CP023778">
    <property type="protein sequence ID" value="ATL71321.1"/>
    <property type="molecule type" value="Genomic_DNA"/>
</dbReference>
<dbReference type="GeneID" id="88363297"/>
<feature type="region of interest" description="Disordered" evidence="1">
    <location>
        <begin position="90"/>
        <end position="112"/>
    </location>
</feature>
<keyword evidence="2" id="KW-0812">Transmembrane</keyword>
<evidence type="ECO:0000256" key="1">
    <source>
        <dbReference type="SAM" id="MobiDB-lite"/>
    </source>
</evidence>
<feature type="region of interest" description="Disordered" evidence="1">
    <location>
        <begin position="41"/>
        <end position="63"/>
    </location>
</feature>
<name>A0A291RUP9_9NOCA</name>
<proteinExistence type="predicted"/>
<feature type="transmembrane region" description="Helical" evidence="2">
    <location>
        <begin position="12"/>
        <end position="32"/>
    </location>
</feature>
<protein>
    <submittedName>
        <fullName evidence="3">Uncharacterized protein</fullName>
    </submittedName>
</protein>
<reference evidence="3 4" key="1">
    <citation type="submission" date="2017-10" db="EMBL/GenBank/DDBJ databases">
        <title>Comparative genomics between pathogenic Norcardia.</title>
        <authorList>
            <person name="Zeng L."/>
        </authorList>
    </citation>
    <scope>NUCLEOTIDE SEQUENCE [LARGE SCALE GENOMIC DNA]</scope>
    <source>
        <strain evidence="3 4">NC_YFY_NT001</strain>
    </source>
</reference>
<dbReference type="AlphaFoldDB" id="A0A291RUP9"/>
<dbReference type="KEGG" id="ntp:CRH09_39295"/>
<keyword evidence="2" id="KW-0472">Membrane</keyword>
<keyword evidence="2" id="KW-1133">Transmembrane helix</keyword>
<evidence type="ECO:0000256" key="2">
    <source>
        <dbReference type="SAM" id="Phobius"/>
    </source>
</evidence>
<evidence type="ECO:0000313" key="3">
    <source>
        <dbReference type="EMBL" id="ATL71321.1"/>
    </source>
</evidence>
<gene>
    <name evidence="3" type="ORF">CRH09_39295</name>
</gene>
<dbReference type="RefSeq" id="WP_098698199.1">
    <property type="nucleotide sequence ID" value="NZ_CP023778.1"/>
</dbReference>
<sequence>MRRPVQILQHTAIVLAGMGSIGLTVIAGTYIVNQMADATHHPGHLTTPGTALPEAAPPNSIPHESPETLITNGTWGLAAETRVLPTAFRTHPPAAPEPLAPHPTELPAPPAPTEFGARLQLPGDAYVGANLATTQPNSLSMTVDTNLVTLLTNTDQPTTALRTELDTRSGEVTVAVSGPLVGQHNVQLRRHSRPAPTTSHTFGPTTI</sequence>
<evidence type="ECO:0000313" key="4">
    <source>
        <dbReference type="Proteomes" id="UP000221961"/>
    </source>
</evidence>
<organism evidence="3 4">
    <name type="scientific">Nocardia terpenica</name>
    <dbReference type="NCBI Taxonomy" id="455432"/>
    <lineage>
        <taxon>Bacteria</taxon>
        <taxon>Bacillati</taxon>
        <taxon>Actinomycetota</taxon>
        <taxon>Actinomycetes</taxon>
        <taxon>Mycobacteriales</taxon>
        <taxon>Nocardiaceae</taxon>
        <taxon>Nocardia</taxon>
    </lineage>
</organism>
<dbReference type="Proteomes" id="UP000221961">
    <property type="component" value="Chromosome"/>
</dbReference>
<accession>A0A291RUP9</accession>
<feature type="compositionally biased region" description="Pro residues" evidence="1">
    <location>
        <begin position="93"/>
        <end position="112"/>
    </location>
</feature>